<comment type="caution">
    <text evidence="2">The sequence shown here is derived from an EMBL/GenBank/DDBJ whole genome shotgun (WGS) entry which is preliminary data.</text>
</comment>
<dbReference type="EMBL" id="PIQF01000001">
    <property type="protein sequence ID" value="RUO77529.1"/>
    <property type="molecule type" value="Genomic_DNA"/>
</dbReference>
<dbReference type="Gene3D" id="3.20.80.10">
    <property type="entry name" value="Regulatory factor, effector binding domain"/>
    <property type="match status" value="2"/>
</dbReference>
<feature type="signal peptide" evidence="1">
    <location>
        <begin position="1"/>
        <end position="20"/>
    </location>
</feature>
<evidence type="ECO:0000256" key="1">
    <source>
        <dbReference type="SAM" id="SignalP"/>
    </source>
</evidence>
<evidence type="ECO:0000313" key="2">
    <source>
        <dbReference type="EMBL" id="RUO77529.1"/>
    </source>
</evidence>
<protein>
    <submittedName>
        <fullName evidence="2">Heme-binding protein</fullName>
    </submittedName>
</protein>
<dbReference type="AlphaFoldDB" id="A0A432ZHW9"/>
<dbReference type="SUPFAM" id="SSF55136">
    <property type="entry name" value="Probable bacterial effector-binding domain"/>
    <property type="match status" value="2"/>
</dbReference>
<reference evidence="2 3" key="1">
    <citation type="journal article" date="2011" name="Front. Microbiol.">
        <title>Genomic signatures of strain selection and enhancement in Bacillus atrophaeus var. globigii, a historical biowarfare simulant.</title>
        <authorList>
            <person name="Gibbons H.S."/>
            <person name="Broomall S.M."/>
            <person name="McNew L.A."/>
            <person name="Daligault H."/>
            <person name="Chapman C."/>
            <person name="Bruce D."/>
            <person name="Karavis M."/>
            <person name="Krepps M."/>
            <person name="McGregor P.A."/>
            <person name="Hong C."/>
            <person name="Park K.H."/>
            <person name="Akmal A."/>
            <person name="Feldman A."/>
            <person name="Lin J.S."/>
            <person name="Chang W.E."/>
            <person name="Higgs B.W."/>
            <person name="Demirev P."/>
            <person name="Lindquist J."/>
            <person name="Liem A."/>
            <person name="Fochler E."/>
            <person name="Read T.D."/>
            <person name="Tapia R."/>
            <person name="Johnson S."/>
            <person name="Bishop-Lilly K.A."/>
            <person name="Detter C."/>
            <person name="Han C."/>
            <person name="Sozhamannan S."/>
            <person name="Rosenzweig C.N."/>
            <person name="Skowronski E.W."/>
        </authorList>
    </citation>
    <scope>NUCLEOTIDE SEQUENCE [LARGE SCALE GENOMIC DNA]</scope>
    <source>
        <strain evidence="2 3">CL-SP19</strain>
    </source>
</reference>
<dbReference type="Pfam" id="PF04832">
    <property type="entry name" value="SOUL"/>
    <property type="match status" value="1"/>
</dbReference>
<feature type="chain" id="PRO_5019191160" evidence="1">
    <location>
        <begin position="21"/>
        <end position="211"/>
    </location>
</feature>
<keyword evidence="3" id="KW-1185">Reference proteome</keyword>
<dbReference type="PROSITE" id="PS51257">
    <property type="entry name" value="PROKAR_LIPOPROTEIN"/>
    <property type="match status" value="1"/>
</dbReference>
<name>A0A432ZHW9_9GAMM</name>
<dbReference type="InterPro" id="IPR011256">
    <property type="entry name" value="Reg_factor_effector_dom_sf"/>
</dbReference>
<keyword evidence="1" id="KW-0732">Signal</keyword>
<sequence length="211" mass="23289">MKRMFALFTPLLLAGCSVFGQTDVETAPYKLITSISDKNIEIREYQSMVLVSTPMSDDSEDSAFRRLFNYISGENKATDKIAMTAPVFMNNSNGENGKEIAMTAPVLMSKGGEKMMSFVMPSDFTLETTPKPTNPKVQVSEITDYKVAAITFSGTLSESNVRKYSAELTNWLESNGYEITGPAVEAAYNGPFTIPVFRRNEILIPVKLTST</sequence>
<dbReference type="OrthoDB" id="2156220at2"/>
<organism evidence="2 3">
    <name type="scientific">Idiomarina seosinensis</name>
    <dbReference type="NCBI Taxonomy" id="281739"/>
    <lineage>
        <taxon>Bacteria</taxon>
        <taxon>Pseudomonadati</taxon>
        <taxon>Pseudomonadota</taxon>
        <taxon>Gammaproteobacteria</taxon>
        <taxon>Alteromonadales</taxon>
        <taxon>Idiomarinaceae</taxon>
        <taxon>Idiomarina</taxon>
    </lineage>
</organism>
<evidence type="ECO:0000313" key="3">
    <source>
        <dbReference type="Proteomes" id="UP000287908"/>
    </source>
</evidence>
<dbReference type="PANTHER" id="PTHR11220:SF1">
    <property type="entry name" value="HEME-BINDING PROTEIN 2"/>
    <property type="match status" value="1"/>
</dbReference>
<dbReference type="Proteomes" id="UP000287908">
    <property type="component" value="Unassembled WGS sequence"/>
</dbReference>
<dbReference type="PANTHER" id="PTHR11220">
    <property type="entry name" value="HEME-BINDING PROTEIN-RELATED"/>
    <property type="match status" value="1"/>
</dbReference>
<gene>
    <name evidence="2" type="ORF">CWI81_03360</name>
</gene>
<proteinExistence type="predicted"/>
<dbReference type="InterPro" id="IPR006917">
    <property type="entry name" value="SOUL_heme-bd"/>
</dbReference>
<accession>A0A432ZHW9</accession>